<evidence type="ECO:0000313" key="2">
    <source>
        <dbReference type="Proteomes" id="UP000295706"/>
    </source>
</evidence>
<dbReference type="InterPro" id="IPR010869">
    <property type="entry name" value="DUF1501"/>
</dbReference>
<comment type="caution">
    <text evidence="1">The sequence shown here is derived from an EMBL/GenBank/DDBJ whole genome shotgun (WGS) entry which is preliminary data.</text>
</comment>
<keyword evidence="2" id="KW-1185">Reference proteome</keyword>
<dbReference type="PANTHER" id="PTHR43737">
    <property type="entry name" value="BLL7424 PROTEIN"/>
    <property type="match status" value="1"/>
</dbReference>
<dbReference type="OrthoDB" id="9779968at2"/>
<accession>A0A4R4KNS6</accession>
<protein>
    <submittedName>
        <fullName evidence="1">DUF1501 domain-containing protein</fullName>
    </submittedName>
</protein>
<dbReference type="Proteomes" id="UP000295706">
    <property type="component" value="Unassembled WGS sequence"/>
</dbReference>
<proteinExistence type="predicted"/>
<name>A0A4R4KNS6_9BACT</name>
<evidence type="ECO:0000313" key="1">
    <source>
        <dbReference type="EMBL" id="TDB68231.1"/>
    </source>
</evidence>
<dbReference type="Pfam" id="PF07394">
    <property type="entry name" value="DUF1501"/>
    <property type="match status" value="1"/>
</dbReference>
<dbReference type="PANTHER" id="PTHR43737:SF1">
    <property type="entry name" value="DUF1501 DOMAIN-CONTAINING PROTEIN"/>
    <property type="match status" value="1"/>
</dbReference>
<dbReference type="AlphaFoldDB" id="A0A4R4KNS6"/>
<organism evidence="1 2">
    <name type="scientific">Arundinibacter roseus</name>
    <dbReference type="NCBI Taxonomy" id="2070510"/>
    <lineage>
        <taxon>Bacteria</taxon>
        <taxon>Pseudomonadati</taxon>
        <taxon>Bacteroidota</taxon>
        <taxon>Cytophagia</taxon>
        <taxon>Cytophagales</taxon>
        <taxon>Spirosomataceae</taxon>
        <taxon>Arundinibacter</taxon>
    </lineage>
</organism>
<dbReference type="EMBL" id="SMJU01000002">
    <property type="protein sequence ID" value="TDB68231.1"/>
    <property type="molecule type" value="Genomic_DNA"/>
</dbReference>
<sequence length="513" mass="55804">MKRRDFLAAASTLAANSLLLPIEVDGFSLKALGKNSALVKALKHTTAAFNDRILVIVYLNGGNDGLNTVIPRDQYGTYQALRSNIAIPEEEILPLAGNDVTGFHPAMSGLRNLYNEGKLSIIHSVSYPNPSQSHFRSTDILMTAVDADQTETTGWAGRYLEDRFQGYPADFPNEVMEDPLAIQIGYLTSPTLLGTQQSMGIAISDPNSFYQLVSPEFSASTNELPCCDAGDLIAHIRKQQILSIGYAGEIKQAADLGTNMAAYPPGTDNNSLAEQLKIVARLIHGGLKTKIYFVSLSGFDTHAGQVTNSNSTEGEHAVLLGKLSAAISSFQQDIQLQGIEDKVVGMTFSDFGRRATSNASKGTDHGVAAPMFVFGSSIKKQVVGHNPDLTNGLLPVAPLPWENYRDIAMQIDFRRVYADILNDWFGTETTKTDTFLFNNFNTLTLFSDHIETIASGYWTDPTIWTAGRPPLSTEYVRINPGHTVQVLQSVTVRNVHMQGNLQFAGNAGIHLTG</sequence>
<reference evidence="1 2" key="1">
    <citation type="submission" date="2019-02" db="EMBL/GenBank/DDBJ databases">
        <title>Arundinibacter roseus gen. nov., sp. nov., a new member of the family Cytophagaceae.</title>
        <authorList>
            <person name="Szuroczki S."/>
            <person name="Khayer B."/>
            <person name="Sproer C."/>
            <person name="Toumi M."/>
            <person name="Szabo A."/>
            <person name="Felfoldi T."/>
            <person name="Schumann P."/>
            <person name="Toth E."/>
        </authorList>
    </citation>
    <scope>NUCLEOTIDE SEQUENCE [LARGE SCALE GENOMIC DNA]</scope>
    <source>
        <strain evidence="1 2">DMA-k-7a</strain>
    </source>
</reference>
<gene>
    <name evidence="1" type="ORF">EZE20_04740</name>
</gene>
<dbReference type="RefSeq" id="WP_132114997.1">
    <property type="nucleotide sequence ID" value="NZ_SMJU01000002.1"/>
</dbReference>